<keyword evidence="7" id="KW-0325">Glycoprotein</keyword>
<organism evidence="10 11">
    <name type="scientific">Zizania palustris</name>
    <name type="common">Northern wild rice</name>
    <dbReference type="NCBI Taxonomy" id="103762"/>
    <lineage>
        <taxon>Eukaryota</taxon>
        <taxon>Viridiplantae</taxon>
        <taxon>Streptophyta</taxon>
        <taxon>Embryophyta</taxon>
        <taxon>Tracheophyta</taxon>
        <taxon>Spermatophyta</taxon>
        <taxon>Magnoliopsida</taxon>
        <taxon>Liliopsida</taxon>
        <taxon>Poales</taxon>
        <taxon>Poaceae</taxon>
        <taxon>BOP clade</taxon>
        <taxon>Oryzoideae</taxon>
        <taxon>Oryzeae</taxon>
        <taxon>Zizaniinae</taxon>
        <taxon>Zizania</taxon>
    </lineage>
</organism>
<dbReference type="EMBL" id="JAAALK010000953">
    <property type="protein sequence ID" value="KAG8043493.1"/>
    <property type="molecule type" value="Genomic_DNA"/>
</dbReference>
<feature type="region of interest" description="Disordered" evidence="8">
    <location>
        <begin position="198"/>
        <end position="218"/>
    </location>
</feature>
<accession>A0A8J5RCN8</accession>
<keyword evidence="2" id="KW-0597">Phosphoprotein</keyword>
<dbReference type="GO" id="GO:0005886">
    <property type="term" value="C:plasma membrane"/>
    <property type="evidence" value="ECO:0007669"/>
    <property type="project" value="TreeGrafter"/>
</dbReference>
<dbReference type="PANTHER" id="PTHR48006">
    <property type="entry name" value="LEUCINE-RICH REPEAT-CONTAINING PROTEIN DDB_G0281931-RELATED"/>
    <property type="match status" value="1"/>
</dbReference>
<keyword evidence="4" id="KW-0732">Signal</keyword>
<feature type="non-terminal residue" evidence="10">
    <location>
        <position position="218"/>
    </location>
</feature>
<protein>
    <recommendedName>
        <fullName evidence="1">non-specific serine/threonine protein kinase</fullName>
        <ecNumber evidence="1">2.7.11.1</ecNumber>
    </recommendedName>
</protein>
<evidence type="ECO:0000256" key="5">
    <source>
        <dbReference type="ARBA" id="ARBA00022741"/>
    </source>
</evidence>
<feature type="domain" description="Malectin" evidence="9">
    <location>
        <begin position="9"/>
        <end position="57"/>
    </location>
</feature>
<gene>
    <name evidence="10" type="ORF">GUJ93_ZPchr0458g22866</name>
</gene>
<dbReference type="InterPro" id="IPR051824">
    <property type="entry name" value="LRR_Rcpt-Like_S/T_Kinase"/>
</dbReference>
<proteinExistence type="predicted"/>
<name>A0A8J5RCN8_ZIZPA</name>
<dbReference type="InterPro" id="IPR021720">
    <property type="entry name" value="Malectin_dom"/>
</dbReference>
<dbReference type="Proteomes" id="UP000729402">
    <property type="component" value="Unassembled WGS sequence"/>
</dbReference>
<evidence type="ECO:0000259" key="9">
    <source>
        <dbReference type="Pfam" id="PF11721"/>
    </source>
</evidence>
<dbReference type="Pfam" id="PF11721">
    <property type="entry name" value="Malectin"/>
    <property type="match status" value="1"/>
</dbReference>
<evidence type="ECO:0000256" key="7">
    <source>
        <dbReference type="ARBA" id="ARBA00023180"/>
    </source>
</evidence>
<evidence type="ECO:0000256" key="2">
    <source>
        <dbReference type="ARBA" id="ARBA00022553"/>
    </source>
</evidence>
<dbReference type="AlphaFoldDB" id="A0A8J5RCN8"/>
<dbReference type="PANTHER" id="PTHR48006:SF41">
    <property type="entry name" value="OS04G0616500 PROTEIN"/>
    <property type="match status" value="1"/>
</dbReference>
<comment type="caution">
    <text evidence="10">The sequence shown here is derived from an EMBL/GenBank/DDBJ whole genome shotgun (WGS) entry which is preliminary data.</text>
</comment>
<evidence type="ECO:0000256" key="1">
    <source>
        <dbReference type="ARBA" id="ARBA00012513"/>
    </source>
</evidence>
<keyword evidence="6" id="KW-0067">ATP-binding</keyword>
<evidence type="ECO:0000256" key="4">
    <source>
        <dbReference type="ARBA" id="ARBA00022729"/>
    </source>
</evidence>
<evidence type="ECO:0000256" key="3">
    <source>
        <dbReference type="ARBA" id="ARBA00022679"/>
    </source>
</evidence>
<reference evidence="10" key="2">
    <citation type="submission" date="2021-02" db="EMBL/GenBank/DDBJ databases">
        <authorList>
            <person name="Kimball J.A."/>
            <person name="Haas M.W."/>
            <person name="Macchietto M."/>
            <person name="Kono T."/>
            <person name="Duquette J."/>
            <person name="Shao M."/>
        </authorList>
    </citation>
    <scope>NUCLEOTIDE SEQUENCE</scope>
    <source>
        <tissue evidence="10">Fresh leaf tissue</tissue>
    </source>
</reference>
<keyword evidence="5" id="KW-0547">Nucleotide-binding</keyword>
<dbReference type="GO" id="GO:0004674">
    <property type="term" value="F:protein serine/threonine kinase activity"/>
    <property type="evidence" value="ECO:0007669"/>
    <property type="project" value="UniProtKB-EC"/>
</dbReference>
<evidence type="ECO:0000256" key="8">
    <source>
        <dbReference type="SAM" id="MobiDB-lite"/>
    </source>
</evidence>
<keyword evidence="11" id="KW-1185">Reference proteome</keyword>
<evidence type="ECO:0000313" key="11">
    <source>
        <dbReference type="Proteomes" id="UP000729402"/>
    </source>
</evidence>
<evidence type="ECO:0000313" key="10">
    <source>
        <dbReference type="EMBL" id="KAG8043493.1"/>
    </source>
</evidence>
<evidence type="ECO:0000256" key="6">
    <source>
        <dbReference type="ARBA" id="ARBA00022840"/>
    </source>
</evidence>
<sequence>FGIEDTQTWKSLGRRVFDIYVQGERKEHNFDIRKTAGNKSYAVVRKLYNVSKRRKLSLEQQELYCIVGRPNVFSYGELRSATENFSSRNLLGQGGYGAVFKGKLTDGRAWELYESNNALGMVDPKLTEFNEEEVLRAIDVALVCTQGSPHQRPPMSRVVSMLTGDVEVAELVTKPTYISEWQMKGGNTTGFVSSISAVEGQSSSSPFGSSAVPEPEGR</sequence>
<dbReference type="GO" id="GO:0005524">
    <property type="term" value="F:ATP binding"/>
    <property type="evidence" value="ECO:0007669"/>
    <property type="project" value="UniProtKB-KW"/>
</dbReference>
<reference evidence="10" key="1">
    <citation type="journal article" date="2021" name="bioRxiv">
        <title>Whole Genome Assembly and Annotation of Northern Wild Rice, Zizania palustris L., Supports a Whole Genome Duplication in the Zizania Genus.</title>
        <authorList>
            <person name="Haas M."/>
            <person name="Kono T."/>
            <person name="Macchietto M."/>
            <person name="Millas R."/>
            <person name="McGilp L."/>
            <person name="Shao M."/>
            <person name="Duquette J."/>
            <person name="Hirsch C.N."/>
            <person name="Kimball J."/>
        </authorList>
    </citation>
    <scope>NUCLEOTIDE SEQUENCE</scope>
    <source>
        <tissue evidence="10">Fresh leaf tissue</tissue>
    </source>
</reference>
<dbReference type="EC" id="2.7.11.1" evidence="1"/>
<dbReference type="OrthoDB" id="661987at2759"/>
<keyword evidence="3" id="KW-0808">Transferase</keyword>